<evidence type="ECO:0000259" key="3">
    <source>
        <dbReference type="PROSITE" id="PS51186"/>
    </source>
</evidence>
<dbReference type="InterPro" id="IPR016181">
    <property type="entry name" value="Acyl_CoA_acyltransferase"/>
</dbReference>
<dbReference type="InterPro" id="IPR000182">
    <property type="entry name" value="GNAT_dom"/>
</dbReference>
<dbReference type="NCBIfam" id="NF007807">
    <property type="entry name" value="PRK10514.1"/>
    <property type="match status" value="1"/>
</dbReference>
<evidence type="ECO:0000256" key="1">
    <source>
        <dbReference type="ARBA" id="ARBA00022679"/>
    </source>
</evidence>
<keyword evidence="1 4" id="KW-0808">Transferase</keyword>
<dbReference type="Gene3D" id="3.40.630.30">
    <property type="match status" value="1"/>
</dbReference>
<evidence type="ECO:0000313" key="4">
    <source>
        <dbReference type="EMBL" id="QNQ11709.1"/>
    </source>
</evidence>
<dbReference type="KEGG" id="spap:H3Z74_11560"/>
<keyword evidence="2" id="KW-0012">Acyltransferase</keyword>
<dbReference type="Proteomes" id="UP000516148">
    <property type="component" value="Chromosome"/>
</dbReference>
<dbReference type="Pfam" id="PF13673">
    <property type="entry name" value="Acetyltransf_10"/>
    <property type="match status" value="1"/>
</dbReference>
<feature type="domain" description="N-acetyltransferase" evidence="3">
    <location>
        <begin position="1"/>
        <end position="145"/>
    </location>
</feature>
<proteinExistence type="predicted"/>
<sequence length="145" mass="16263">MRIRPVADADRPRLFELWQAAVHATHDFLTPDDLAGITEMVRTDYFPTASFTVAVDHDDRPLGFIDVEEGVEINALFVDPACHGRGIGRALVDAALPRGVPLFVEVNEQNHAACAIYEHWGFRTIDRKPLDGEGRPYPLLVMQRD</sequence>
<dbReference type="GO" id="GO:0016747">
    <property type="term" value="F:acyltransferase activity, transferring groups other than amino-acyl groups"/>
    <property type="evidence" value="ECO:0007669"/>
    <property type="project" value="InterPro"/>
</dbReference>
<dbReference type="SUPFAM" id="SSF55729">
    <property type="entry name" value="Acyl-CoA N-acyltransferases (Nat)"/>
    <property type="match status" value="1"/>
</dbReference>
<dbReference type="EMBL" id="CP061038">
    <property type="protein sequence ID" value="QNQ11709.1"/>
    <property type="molecule type" value="Genomic_DNA"/>
</dbReference>
<dbReference type="AlphaFoldDB" id="A0A7H0LPV6"/>
<dbReference type="CDD" id="cd04301">
    <property type="entry name" value="NAT_SF"/>
    <property type="match status" value="1"/>
</dbReference>
<dbReference type="PROSITE" id="PS51186">
    <property type="entry name" value="GNAT"/>
    <property type="match status" value="1"/>
</dbReference>
<reference evidence="4 5" key="1">
    <citation type="submission" date="2020-09" db="EMBL/GenBank/DDBJ databases">
        <title>Sphingomonas sp., a new species isolated from pork steak.</title>
        <authorList>
            <person name="Heidler von Heilborn D."/>
        </authorList>
    </citation>
    <scope>NUCLEOTIDE SEQUENCE [LARGE SCALE GENOMIC DNA]</scope>
    <source>
        <strain evidence="5">S8-3T</strain>
    </source>
</reference>
<organism evidence="4 5">
    <name type="scientific">Sphingomonas alpina</name>
    <dbReference type="NCBI Taxonomy" id="653931"/>
    <lineage>
        <taxon>Bacteria</taxon>
        <taxon>Pseudomonadati</taxon>
        <taxon>Pseudomonadota</taxon>
        <taxon>Alphaproteobacteria</taxon>
        <taxon>Sphingomonadales</taxon>
        <taxon>Sphingomonadaceae</taxon>
        <taxon>Sphingomonas</taxon>
    </lineage>
</organism>
<dbReference type="PANTHER" id="PTHR43800">
    <property type="entry name" value="PEPTIDYL-LYSINE N-ACETYLTRANSFERASE YJAB"/>
    <property type="match status" value="1"/>
</dbReference>
<dbReference type="PANTHER" id="PTHR43800:SF1">
    <property type="entry name" value="PEPTIDYL-LYSINE N-ACETYLTRANSFERASE YJAB"/>
    <property type="match status" value="1"/>
</dbReference>
<evidence type="ECO:0000256" key="2">
    <source>
        <dbReference type="ARBA" id="ARBA00023315"/>
    </source>
</evidence>
<gene>
    <name evidence="4" type="ORF">H3Z74_11560</name>
</gene>
<keyword evidence="5" id="KW-1185">Reference proteome</keyword>
<accession>A0A7H0LPV6</accession>
<protein>
    <submittedName>
        <fullName evidence="4">Acetyltransferase</fullName>
    </submittedName>
</protein>
<evidence type="ECO:0000313" key="5">
    <source>
        <dbReference type="Proteomes" id="UP000516148"/>
    </source>
</evidence>
<dbReference type="RefSeq" id="WP_187764014.1">
    <property type="nucleotide sequence ID" value="NZ_CP061038.1"/>
</dbReference>
<name>A0A7H0LPV6_9SPHN</name>